<dbReference type="EMBL" id="KR095315">
    <property type="protein sequence ID" value="AKS26327.1"/>
    <property type="molecule type" value="Genomic_DNA"/>
</dbReference>
<accession>A0A7R5WU32</accession>
<organism evidence="1 2">
    <name type="scientific">Diachasmimorpha longicaudata entomopoxvirus</name>
    <dbReference type="NCBI Taxonomy" id="109981"/>
    <lineage>
        <taxon>Viruses</taxon>
        <taxon>Varidnaviria</taxon>
        <taxon>Bamfordvirae</taxon>
        <taxon>Nucleocytoviricota</taxon>
        <taxon>Pokkesviricetes</taxon>
        <taxon>Chitovirales</taxon>
        <taxon>Poxviridae</taxon>
        <taxon>Entomopoxvirinae</taxon>
        <taxon>Epsilonentomopoxvirus</taxon>
        <taxon>Epsilonentomopoxvirus dlongicaudata</taxon>
        <taxon>Diachasmimorpha entomopoxvirus</taxon>
    </lineage>
</organism>
<evidence type="ECO:0000313" key="2">
    <source>
        <dbReference type="Proteomes" id="UP000593702"/>
    </source>
</evidence>
<gene>
    <name evidence="1" type="ORF">DLEV_036</name>
</gene>
<keyword evidence="2" id="KW-1185">Reference proteome</keyword>
<sequence>MDPIFECYEDSGETIYREYCPSFVTELFKAKTKKEILETPSYVTPRKGNFLKVLPTFLNVIKGRVFYNLKTKRELKALKNPPKDIILGTFIDATKIEEILGKEGLTKKDINDFCFQFDVMPLFFKQKDNIIYKNRKETFFRKETKLLFLTFKVKNNTHIYYEALDEPPTELREIADLKPNFIVAHYLYDNYYFLVTQPQHKLTLDKIYTITPKLEIEPLKNEMSTLQKRINLSEMQNLALQATEYLTELNI</sequence>
<proteinExistence type="predicted"/>
<dbReference type="Proteomes" id="UP000593702">
    <property type="component" value="Segment"/>
</dbReference>
<protein>
    <submittedName>
        <fullName evidence="1">Putative ssDNA/dsDNA binding protein</fullName>
    </submittedName>
</protein>
<name>A0A7R5WU32_9POXV</name>
<reference evidence="1 2" key="1">
    <citation type="submission" date="2015-04" db="EMBL/GenBank/DDBJ databases">
        <title>Diachasmimorpha longicaudata entomopoxvirus genome.</title>
        <authorList>
            <person name="Coffman K.A."/>
            <person name="Burke G.R."/>
        </authorList>
    </citation>
    <scope>NUCLEOTIDE SEQUENCE [LARGE SCALE GENOMIC DNA]</scope>
</reference>
<evidence type="ECO:0000313" key="1">
    <source>
        <dbReference type="EMBL" id="AKS26327.1"/>
    </source>
</evidence>